<dbReference type="EMBL" id="JAOTPL010000053">
    <property type="protein sequence ID" value="MCU7695597.1"/>
    <property type="molecule type" value="Genomic_DNA"/>
</dbReference>
<reference evidence="2" key="1">
    <citation type="submission" date="2022-10" db="EMBL/GenBank/DDBJ databases">
        <authorList>
            <person name="Kim H.S."/>
            <person name="Kim J.-S."/>
            <person name="Suh M.K."/>
            <person name="Eom M.K."/>
            <person name="Lee J.-S."/>
        </authorList>
    </citation>
    <scope>NUCLEOTIDE SEQUENCE</scope>
    <source>
        <strain evidence="2">LIP-5</strain>
    </source>
</reference>
<dbReference type="AlphaFoldDB" id="A0AAE3ITN1"/>
<dbReference type="Proteomes" id="UP001209317">
    <property type="component" value="Unassembled WGS sequence"/>
</dbReference>
<keyword evidence="3" id="KW-1185">Reference proteome</keyword>
<dbReference type="RefSeq" id="WP_263039082.1">
    <property type="nucleotide sequence ID" value="NZ_JAOTPL010000053.1"/>
</dbReference>
<dbReference type="Pfam" id="PF13276">
    <property type="entry name" value="HTH_21"/>
    <property type="match status" value="1"/>
</dbReference>
<evidence type="ECO:0000313" key="3">
    <source>
        <dbReference type="Proteomes" id="UP001209317"/>
    </source>
</evidence>
<sequence>MKQSVSERKTHIDKAEKISVKTQCSLLQISRSSHYYLRVPESDFNLKLMEMIDREFLEHPWKGVPRMVQWLNKDCGLSVNKKRVERLYRLMGISASAPGPNTS</sequence>
<feature type="domain" description="HTH-like" evidence="1">
    <location>
        <begin position="46"/>
        <end position="96"/>
    </location>
</feature>
<evidence type="ECO:0000259" key="1">
    <source>
        <dbReference type="Pfam" id="PF13276"/>
    </source>
</evidence>
<evidence type="ECO:0000313" key="2">
    <source>
        <dbReference type="EMBL" id="MCU7695597.1"/>
    </source>
</evidence>
<name>A0AAE3ITN1_9BACT</name>
<feature type="non-terminal residue" evidence="2">
    <location>
        <position position="103"/>
    </location>
</feature>
<dbReference type="InterPro" id="IPR025948">
    <property type="entry name" value="HTH-like_dom"/>
</dbReference>
<proteinExistence type="predicted"/>
<protein>
    <submittedName>
        <fullName evidence="2">IS3 family transposase</fullName>
    </submittedName>
</protein>
<gene>
    <name evidence="2" type="ORF">OD355_13810</name>
</gene>
<organism evidence="2 3">
    <name type="scientific">Haoranjiania flava</name>
    <dbReference type="NCBI Taxonomy" id="1856322"/>
    <lineage>
        <taxon>Bacteria</taxon>
        <taxon>Pseudomonadati</taxon>
        <taxon>Bacteroidota</taxon>
        <taxon>Chitinophagia</taxon>
        <taxon>Chitinophagales</taxon>
        <taxon>Chitinophagaceae</taxon>
        <taxon>Haoranjiania</taxon>
    </lineage>
</organism>
<comment type="caution">
    <text evidence="2">The sequence shown here is derived from an EMBL/GenBank/DDBJ whole genome shotgun (WGS) entry which is preliminary data.</text>
</comment>
<accession>A0AAE3ITN1</accession>